<evidence type="ECO:0000313" key="3">
    <source>
        <dbReference type="Proteomes" id="UP000471560"/>
    </source>
</evidence>
<gene>
    <name evidence="2" type="ORF">GR204_32410</name>
</gene>
<name>A0A6P0BHF9_RHILE</name>
<evidence type="ECO:0000313" key="2">
    <source>
        <dbReference type="EMBL" id="NEI38596.1"/>
    </source>
</evidence>
<dbReference type="AlphaFoldDB" id="A0A6P0BHF9"/>
<comment type="caution">
    <text evidence="2">The sequence shown here is derived from an EMBL/GenBank/DDBJ whole genome shotgun (WGS) entry which is preliminary data.</text>
</comment>
<dbReference type="Proteomes" id="UP000471560">
    <property type="component" value="Unassembled WGS sequence"/>
</dbReference>
<reference evidence="2 3" key="1">
    <citation type="submission" date="2019-12" db="EMBL/GenBank/DDBJ databases">
        <title>Rhizobium genotypes associated with high levels of biological nitrogen fixation by grain legumes in a temperate-maritime cropping system.</title>
        <authorList>
            <person name="Maluk M."/>
            <person name="Francesc Ferrando Molina F."/>
            <person name="Lopez Del Egido L."/>
            <person name="Lafos M."/>
            <person name="Langarica-Fuentes A."/>
            <person name="Gebre Yohannes G."/>
            <person name="Young M.W."/>
            <person name="Martin P."/>
            <person name="Gantlett R."/>
            <person name="Kenicer G."/>
            <person name="Hawes C."/>
            <person name="Begg G.S."/>
            <person name="Quilliam R.S."/>
            <person name="Squire G.R."/>
            <person name="Poole P.S."/>
            <person name="Young P.W."/>
            <person name="Iannetta P.M."/>
            <person name="James E.K."/>
        </authorList>
    </citation>
    <scope>NUCLEOTIDE SEQUENCE [LARGE SCALE GENOMIC DNA]</scope>
    <source>
        <strain evidence="2 3">JHI1096</strain>
    </source>
</reference>
<feature type="signal peptide" evidence="1">
    <location>
        <begin position="1"/>
        <end position="20"/>
    </location>
</feature>
<dbReference type="EMBL" id="WUEZ01000059">
    <property type="protein sequence ID" value="NEI38596.1"/>
    <property type="molecule type" value="Genomic_DNA"/>
</dbReference>
<organism evidence="2 3">
    <name type="scientific">Rhizobium leguminosarum</name>
    <dbReference type="NCBI Taxonomy" id="384"/>
    <lineage>
        <taxon>Bacteria</taxon>
        <taxon>Pseudomonadati</taxon>
        <taxon>Pseudomonadota</taxon>
        <taxon>Alphaproteobacteria</taxon>
        <taxon>Hyphomicrobiales</taxon>
        <taxon>Rhizobiaceae</taxon>
        <taxon>Rhizobium/Agrobacterium group</taxon>
        <taxon>Rhizobium</taxon>
    </lineage>
</organism>
<proteinExistence type="predicted"/>
<evidence type="ECO:0000256" key="1">
    <source>
        <dbReference type="SAM" id="SignalP"/>
    </source>
</evidence>
<keyword evidence="1" id="KW-0732">Signal</keyword>
<accession>A0A6P0BHF9</accession>
<feature type="chain" id="PRO_5027000445" evidence="1">
    <location>
        <begin position="21"/>
        <end position="130"/>
    </location>
</feature>
<sequence length="130" mass="13666">MHRTILTGLSMMFLGTQAIAATAMIEKELQALLSDGKVIALGGPKEGYSGELSVLKDGTAHGQVKLDSGDVISIDGVWHISGNTFCRTWKGGRDAGKAVCATWNKTGPKSVSVLNGKRILAEILGNSLEP</sequence>
<protein>
    <submittedName>
        <fullName evidence="2">Uncharacterized protein</fullName>
    </submittedName>
</protein>